<evidence type="ECO:0000259" key="4">
    <source>
        <dbReference type="Pfam" id="PF01593"/>
    </source>
</evidence>
<feature type="domain" description="Amine oxidase" evidence="4">
    <location>
        <begin position="11"/>
        <end position="408"/>
    </location>
</feature>
<dbReference type="RefSeq" id="WP_188963682.1">
    <property type="nucleotide sequence ID" value="NZ_BMOE01000009.1"/>
</dbReference>
<evidence type="ECO:0000313" key="6">
    <source>
        <dbReference type="Proteomes" id="UP000635726"/>
    </source>
</evidence>
<keyword evidence="6" id="KW-1185">Reference proteome</keyword>
<dbReference type="PRINTS" id="PR00757">
    <property type="entry name" value="AMINEOXDASEF"/>
</dbReference>
<dbReference type="Pfam" id="PF01593">
    <property type="entry name" value="Amino_oxidase"/>
    <property type="match status" value="1"/>
</dbReference>
<evidence type="ECO:0000313" key="5">
    <source>
        <dbReference type="EMBL" id="GGJ80613.1"/>
    </source>
</evidence>
<dbReference type="InterPro" id="IPR001613">
    <property type="entry name" value="Flavin_amine_oxidase"/>
</dbReference>
<name>A0A917PJ26_9DEIO</name>
<gene>
    <name evidence="5" type="ORF">GCM10008939_25590</name>
</gene>
<reference evidence="5" key="1">
    <citation type="journal article" date="2014" name="Int. J. Syst. Evol. Microbiol.">
        <title>Complete genome sequence of Corynebacterium casei LMG S-19264T (=DSM 44701T), isolated from a smear-ripened cheese.</title>
        <authorList>
            <consortium name="US DOE Joint Genome Institute (JGI-PGF)"/>
            <person name="Walter F."/>
            <person name="Albersmeier A."/>
            <person name="Kalinowski J."/>
            <person name="Ruckert C."/>
        </authorList>
    </citation>
    <scope>NUCLEOTIDE SEQUENCE</scope>
    <source>
        <strain evidence="5">JCM 14371</strain>
    </source>
</reference>
<evidence type="ECO:0000256" key="2">
    <source>
        <dbReference type="ARBA" id="ARBA00023002"/>
    </source>
</evidence>
<organism evidence="5 6">
    <name type="scientific">Deinococcus aquiradiocola</name>
    <dbReference type="NCBI Taxonomy" id="393059"/>
    <lineage>
        <taxon>Bacteria</taxon>
        <taxon>Thermotogati</taxon>
        <taxon>Deinococcota</taxon>
        <taxon>Deinococci</taxon>
        <taxon>Deinococcales</taxon>
        <taxon>Deinococcaceae</taxon>
        <taxon>Deinococcus</taxon>
    </lineage>
</organism>
<dbReference type="InterPro" id="IPR002937">
    <property type="entry name" value="Amino_oxidase"/>
</dbReference>
<comment type="cofactor">
    <cofactor evidence="1">
        <name>FAD</name>
        <dbReference type="ChEBI" id="CHEBI:57692"/>
    </cofactor>
</comment>
<protein>
    <submittedName>
        <fullName evidence="5">Oxidoreductase FAD-binding protein</fullName>
    </submittedName>
</protein>
<sequence>MVDIIVVGAGLAGLTAARTLVRAGRRVRVLEAGPQVGGRVRTFTRQGFTLDEGYQVLFTAYPAVRRHLDLAALDLVTLPPAAAVRRGGDVQVLGDPFRDPGSLLSTLRSDVLPLADKLRVARLAVSLRSGAPHLLLQGPDRSTATYLQELGFSDGAVQSFFAPFFGGIFLNRDLSTSARLFRYYFRMLMDGQIAVPRAGMLQIPAQLASGLSVSTGVRVERLVQTARSVVVDTTLGELEAGSVIVATDPPTAAHLLGEPAPALGSVPSTYLSYAAPRSPEVQPRLLLNAAGGLVNNAQWMGQAVPGRAPQGQDLLVVTVPGAPDLADAELDAAVRAELRDWYGDAVNGFGTLAVTRVPHAQFAQPAGFASRLAGHATRMPGVLRASESTSMSGIQGAMESGEKAAAILLGDPVGMSRPRGA</sequence>
<reference evidence="5" key="2">
    <citation type="submission" date="2020-09" db="EMBL/GenBank/DDBJ databases">
        <authorList>
            <person name="Sun Q."/>
            <person name="Ohkuma M."/>
        </authorList>
    </citation>
    <scope>NUCLEOTIDE SEQUENCE</scope>
    <source>
        <strain evidence="5">JCM 14371</strain>
    </source>
</reference>
<comment type="caution">
    <text evidence="5">The sequence shown here is derived from an EMBL/GenBank/DDBJ whole genome shotgun (WGS) entry which is preliminary data.</text>
</comment>
<keyword evidence="2" id="KW-0560">Oxidoreductase</keyword>
<dbReference type="EMBL" id="BMOE01000009">
    <property type="protein sequence ID" value="GGJ80613.1"/>
    <property type="molecule type" value="Genomic_DNA"/>
</dbReference>
<dbReference type="Proteomes" id="UP000635726">
    <property type="component" value="Unassembled WGS sequence"/>
</dbReference>
<dbReference type="InterPro" id="IPR036188">
    <property type="entry name" value="FAD/NAD-bd_sf"/>
</dbReference>
<dbReference type="AlphaFoldDB" id="A0A917PJ26"/>
<evidence type="ECO:0000256" key="3">
    <source>
        <dbReference type="PIRSR" id="PIRSR601613-1"/>
    </source>
</evidence>
<dbReference type="PANTHER" id="PTHR42841">
    <property type="entry name" value="AMINE OXIDASE"/>
    <property type="match status" value="1"/>
</dbReference>
<proteinExistence type="predicted"/>
<dbReference type="GO" id="GO:0016491">
    <property type="term" value="F:oxidoreductase activity"/>
    <property type="evidence" value="ECO:0007669"/>
    <property type="project" value="UniProtKB-KW"/>
</dbReference>
<dbReference type="SUPFAM" id="SSF51905">
    <property type="entry name" value="FAD/NAD(P)-binding domain"/>
    <property type="match status" value="1"/>
</dbReference>
<accession>A0A917PJ26</accession>
<feature type="binding site" evidence="3">
    <location>
        <position position="219"/>
    </location>
    <ligand>
        <name>FAD</name>
        <dbReference type="ChEBI" id="CHEBI:57692"/>
    </ligand>
</feature>
<evidence type="ECO:0000256" key="1">
    <source>
        <dbReference type="ARBA" id="ARBA00001974"/>
    </source>
</evidence>
<dbReference type="Gene3D" id="3.50.50.60">
    <property type="entry name" value="FAD/NAD(P)-binding domain"/>
    <property type="match status" value="1"/>
</dbReference>
<feature type="binding site" evidence="3">
    <location>
        <begin position="31"/>
        <end position="32"/>
    </location>
    <ligand>
        <name>FAD</name>
        <dbReference type="ChEBI" id="CHEBI:57692"/>
    </ligand>
</feature>